<sequence length="94" mass="10616">MFNISITAAVAKLVKAWWETAQKTDWVGGGITSCIIRAAPLTAADRYQQTPKQCCEKLKTLKSDYQPIKDQNGWCGSNRTNWKGFDQMDSICRQ</sequence>
<keyword evidence="3" id="KW-1185">Reference proteome</keyword>
<protein>
    <recommendedName>
        <fullName evidence="1">Myb/SANT-like DNA-binding domain-containing protein</fullName>
    </recommendedName>
</protein>
<dbReference type="InterPro" id="IPR044822">
    <property type="entry name" value="Myb_DNA-bind_4"/>
</dbReference>
<dbReference type="Pfam" id="PF13837">
    <property type="entry name" value="Myb_DNA-bind_4"/>
    <property type="match status" value="1"/>
</dbReference>
<comment type="caution">
    <text evidence="2">The sequence shown here is derived from an EMBL/GenBank/DDBJ whole genome shotgun (WGS) entry which is preliminary data.</text>
</comment>
<feature type="domain" description="Myb/SANT-like DNA-binding" evidence="1">
    <location>
        <begin position="43"/>
        <end position="91"/>
    </location>
</feature>
<dbReference type="EMBL" id="JAHUTI010020566">
    <property type="protein sequence ID" value="MED6238883.1"/>
    <property type="molecule type" value="Genomic_DNA"/>
</dbReference>
<proteinExistence type="predicted"/>
<evidence type="ECO:0000313" key="3">
    <source>
        <dbReference type="Proteomes" id="UP001345963"/>
    </source>
</evidence>
<evidence type="ECO:0000313" key="2">
    <source>
        <dbReference type="EMBL" id="MED6238883.1"/>
    </source>
</evidence>
<dbReference type="Proteomes" id="UP001345963">
    <property type="component" value="Unassembled WGS sequence"/>
</dbReference>
<evidence type="ECO:0000259" key="1">
    <source>
        <dbReference type="Pfam" id="PF13837"/>
    </source>
</evidence>
<gene>
    <name evidence="2" type="ORF">ATANTOWER_031644</name>
</gene>
<organism evidence="2 3">
    <name type="scientific">Ataeniobius toweri</name>
    <dbReference type="NCBI Taxonomy" id="208326"/>
    <lineage>
        <taxon>Eukaryota</taxon>
        <taxon>Metazoa</taxon>
        <taxon>Chordata</taxon>
        <taxon>Craniata</taxon>
        <taxon>Vertebrata</taxon>
        <taxon>Euteleostomi</taxon>
        <taxon>Actinopterygii</taxon>
        <taxon>Neopterygii</taxon>
        <taxon>Teleostei</taxon>
        <taxon>Neoteleostei</taxon>
        <taxon>Acanthomorphata</taxon>
        <taxon>Ovalentaria</taxon>
        <taxon>Atherinomorphae</taxon>
        <taxon>Cyprinodontiformes</taxon>
        <taxon>Goodeidae</taxon>
        <taxon>Ataeniobius</taxon>
    </lineage>
</organism>
<reference evidence="2 3" key="1">
    <citation type="submission" date="2021-07" db="EMBL/GenBank/DDBJ databases">
        <authorList>
            <person name="Palmer J.M."/>
        </authorList>
    </citation>
    <scope>NUCLEOTIDE SEQUENCE [LARGE SCALE GENOMIC DNA]</scope>
    <source>
        <strain evidence="2 3">AT_MEX2019</strain>
        <tissue evidence="2">Muscle</tissue>
    </source>
</reference>
<name>A0ABU7ALT8_9TELE</name>
<accession>A0ABU7ALT8</accession>